<accession>A0ABW7YAX9</accession>
<dbReference type="InterPro" id="IPR013783">
    <property type="entry name" value="Ig-like_fold"/>
</dbReference>
<dbReference type="Gene3D" id="2.60.40.10">
    <property type="entry name" value="Immunoglobulins"/>
    <property type="match status" value="1"/>
</dbReference>
<organism evidence="5 6">
    <name type="scientific">Streptomyces cellulosae</name>
    <dbReference type="NCBI Taxonomy" id="1968"/>
    <lineage>
        <taxon>Bacteria</taxon>
        <taxon>Bacillati</taxon>
        <taxon>Actinomycetota</taxon>
        <taxon>Actinomycetes</taxon>
        <taxon>Kitasatosporales</taxon>
        <taxon>Streptomycetaceae</taxon>
        <taxon>Streptomyces</taxon>
    </lineage>
</organism>
<evidence type="ECO:0000313" key="5">
    <source>
        <dbReference type="EMBL" id="MFI5679556.1"/>
    </source>
</evidence>
<reference evidence="5 6" key="1">
    <citation type="submission" date="2024-10" db="EMBL/GenBank/DDBJ databases">
        <title>The Natural Products Discovery Center: Release of the First 8490 Sequenced Strains for Exploring Actinobacteria Biosynthetic Diversity.</title>
        <authorList>
            <person name="Kalkreuter E."/>
            <person name="Kautsar S.A."/>
            <person name="Yang D."/>
            <person name="Bader C.D."/>
            <person name="Teijaro C.N."/>
            <person name="Fluegel L."/>
            <person name="Davis C.M."/>
            <person name="Simpson J.R."/>
            <person name="Lauterbach L."/>
            <person name="Steele A.D."/>
            <person name="Gui C."/>
            <person name="Meng S."/>
            <person name="Li G."/>
            <person name="Viehrig K."/>
            <person name="Ye F."/>
            <person name="Su P."/>
            <person name="Kiefer A.F."/>
            <person name="Nichols A."/>
            <person name="Cepeda A.J."/>
            <person name="Yan W."/>
            <person name="Fan B."/>
            <person name="Jiang Y."/>
            <person name="Adhikari A."/>
            <person name="Zheng C.-J."/>
            <person name="Schuster L."/>
            <person name="Cowan T.M."/>
            <person name="Smanski M.J."/>
            <person name="Chevrette M.G."/>
            <person name="De Carvalho L.P.S."/>
            <person name="Shen B."/>
        </authorList>
    </citation>
    <scope>NUCLEOTIDE SEQUENCE [LARGE SCALE GENOMIC DNA]</scope>
    <source>
        <strain evidence="5 6">NPDC051599</strain>
    </source>
</reference>
<dbReference type="InterPro" id="IPR011483">
    <property type="entry name" value="Sde182_NH-like"/>
</dbReference>
<sequence length="503" mass="56324">MRTSPRRRRQLTIAALASITATLVSGTAYAVPDTPVNFPAASVGAQHHQKPRVIVTQDGEVDDMDSFIRFLYYSNEFDVAGIVLTSSKYHWAGNGDTVSPYRWTGTQWVNEYLDLYAEIYPNLRKHANGYPPPARLRSLYKVGNIENVSDMSKPTEGSDLVRQAILDNKPGPLYVQAWGGLNTVARALKSIQEQYEGTKKWPAIQRKISNKVVLYNILEQDATLKDYIKPNWPDVKIIDNQSQFWSFAYSWKKAVPEPSQYTLRGPYMESNFLNGHGPLLQQYRTYRDGNPTDGDDENNRWRPDQNLGYDVHDFISEGDSPAFMHLLDFNGLRSSEDPTYGGWGGRFKPNASGWIDTSDANPYTGNPADLNYPQTRWVEDIQNDFAARADWGQATSYSAANHNPKASVSPGTSLTAKPGTKVTLRGSAHDPDGDRVSYKWWQYADADTYDGEVALNRTDQPNVSFTVPVDAAPGSTIHVILEVKDSGTPALKHYQRVVVTVSR</sequence>
<dbReference type="Gene3D" id="3.90.245.10">
    <property type="entry name" value="Ribonucleoside hydrolase-like"/>
    <property type="match status" value="1"/>
</dbReference>
<feature type="signal peptide" evidence="2">
    <location>
        <begin position="1"/>
        <end position="30"/>
    </location>
</feature>
<dbReference type="InterPro" id="IPR048527">
    <property type="entry name" value="Sde182_C"/>
</dbReference>
<dbReference type="Pfam" id="PF07632">
    <property type="entry name" value="Sde182_NH-like"/>
    <property type="match status" value="1"/>
</dbReference>
<keyword evidence="6" id="KW-1185">Reference proteome</keyword>
<evidence type="ECO:0000256" key="2">
    <source>
        <dbReference type="SAM" id="SignalP"/>
    </source>
</evidence>
<name>A0ABW7YAX9_STRCE</name>
<feature type="domain" description="Cellulose-binding Sde182 nucleoside hydrolase-like" evidence="3">
    <location>
        <begin position="52"/>
        <end position="347"/>
    </location>
</feature>
<feature type="compositionally biased region" description="Polar residues" evidence="1">
    <location>
        <begin position="399"/>
        <end position="415"/>
    </location>
</feature>
<feature type="chain" id="PRO_5047070999" evidence="2">
    <location>
        <begin position="31"/>
        <end position="503"/>
    </location>
</feature>
<proteinExistence type="predicted"/>
<evidence type="ECO:0000259" key="3">
    <source>
        <dbReference type="Pfam" id="PF07632"/>
    </source>
</evidence>
<protein>
    <submittedName>
        <fullName evidence="5">Nucleoside hydrolase-like domain-containing protein</fullName>
    </submittedName>
</protein>
<dbReference type="InterPro" id="IPR036452">
    <property type="entry name" value="Ribo_hydro-like"/>
</dbReference>
<dbReference type="Proteomes" id="UP001612415">
    <property type="component" value="Unassembled WGS sequence"/>
</dbReference>
<evidence type="ECO:0000313" key="6">
    <source>
        <dbReference type="Proteomes" id="UP001612415"/>
    </source>
</evidence>
<evidence type="ECO:0000256" key="1">
    <source>
        <dbReference type="SAM" id="MobiDB-lite"/>
    </source>
</evidence>
<dbReference type="RefSeq" id="WP_398660019.1">
    <property type="nucleotide sequence ID" value="NZ_JBITDC010000015.1"/>
</dbReference>
<gene>
    <name evidence="5" type="ORF">ACIA8P_33800</name>
</gene>
<dbReference type="Pfam" id="PF21027">
    <property type="entry name" value="Sde0182_C"/>
    <property type="match status" value="1"/>
</dbReference>
<dbReference type="SUPFAM" id="SSF53590">
    <property type="entry name" value="Nucleoside hydrolase"/>
    <property type="match status" value="1"/>
</dbReference>
<dbReference type="EMBL" id="JBITDC010000015">
    <property type="protein sequence ID" value="MFI5679556.1"/>
    <property type="molecule type" value="Genomic_DNA"/>
</dbReference>
<evidence type="ECO:0000259" key="4">
    <source>
        <dbReference type="Pfam" id="PF21027"/>
    </source>
</evidence>
<feature type="region of interest" description="Disordered" evidence="1">
    <location>
        <begin position="399"/>
        <end position="430"/>
    </location>
</feature>
<keyword evidence="2" id="KW-0732">Signal</keyword>
<comment type="caution">
    <text evidence="5">The sequence shown here is derived from an EMBL/GenBank/DDBJ whole genome shotgun (WGS) entry which is preliminary data.</text>
</comment>
<feature type="domain" description="Cellulose-binding Sde182 C-terminal" evidence="4">
    <location>
        <begin position="421"/>
        <end position="501"/>
    </location>
</feature>